<dbReference type="InterPro" id="IPR014038">
    <property type="entry name" value="EF1B_bsu/dsu_GNE"/>
</dbReference>
<name>A0A8G2FXS9_PICTO</name>
<evidence type="ECO:0000256" key="2">
    <source>
        <dbReference type="ARBA" id="ARBA00007411"/>
    </source>
</evidence>
<evidence type="ECO:0000256" key="6">
    <source>
        <dbReference type="HAMAP-Rule" id="MF_00043"/>
    </source>
</evidence>
<dbReference type="SUPFAM" id="SSF54984">
    <property type="entry name" value="eEF-1beta-like"/>
    <property type="match status" value="1"/>
</dbReference>
<sequence length="88" mass="9654">MGDVLVVFRVLPEDVDNDLSKLESKIREKLNGVCKINDIKTEEIGFGLKALNVQAIMPDEEGRADRVESILAGIEGVSQVDTKDISLI</sequence>
<keyword evidence="5 6" id="KW-0648">Protein biosynthesis</keyword>
<dbReference type="Pfam" id="PF00736">
    <property type="entry name" value="EF1_GNE"/>
    <property type="match status" value="1"/>
</dbReference>
<dbReference type="InterPro" id="IPR014717">
    <property type="entry name" value="Transl_elong_EF1B/ribsomal_bS6"/>
</dbReference>
<comment type="similarity">
    <text evidence="2 6">Belongs to the EF-1-beta/EF-1-delta family.</text>
</comment>
<dbReference type="InterPro" id="IPR004542">
    <property type="entry name" value="Transl_elong_EF1B_B_arc"/>
</dbReference>
<dbReference type="Gene3D" id="3.30.70.60">
    <property type="match status" value="1"/>
</dbReference>
<dbReference type="AlphaFoldDB" id="A0A8G2FXS9"/>
<accession>A0A8G2FXS9</accession>
<evidence type="ECO:0000259" key="7">
    <source>
        <dbReference type="SMART" id="SM00888"/>
    </source>
</evidence>
<evidence type="ECO:0000313" key="9">
    <source>
        <dbReference type="Proteomes" id="UP000192315"/>
    </source>
</evidence>
<feature type="domain" description="Translation elongation factor EF1B beta/delta subunit guanine nucleotide exchange" evidence="7">
    <location>
        <begin position="3"/>
        <end position="88"/>
    </location>
</feature>
<evidence type="ECO:0000256" key="5">
    <source>
        <dbReference type="ARBA" id="ARBA00022917"/>
    </source>
</evidence>
<dbReference type="PIRSF" id="PIRSF006521">
    <property type="entry name" value="Transl_elong_EF1B_B_arc"/>
    <property type="match status" value="1"/>
</dbReference>
<dbReference type="NCBIfam" id="TIGR00489">
    <property type="entry name" value="aEF-1_beta"/>
    <property type="match status" value="1"/>
</dbReference>
<dbReference type="GO" id="GO:0003746">
    <property type="term" value="F:translation elongation factor activity"/>
    <property type="evidence" value="ECO:0007669"/>
    <property type="project" value="UniProtKB-UniRule"/>
</dbReference>
<evidence type="ECO:0000256" key="3">
    <source>
        <dbReference type="ARBA" id="ARBA00017600"/>
    </source>
</evidence>
<gene>
    <name evidence="6" type="primary">ef1b</name>
    <name evidence="8" type="ORF">SAMN02745355_1308</name>
</gene>
<dbReference type="NCBIfam" id="NF001670">
    <property type="entry name" value="PRK00435.1"/>
    <property type="match status" value="1"/>
</dbReference>
<dbReference type="HAMAP" id="MF_00043">
    <property type="entry name" value="EF1_beta"/>
    <property type="match status" value="1"/>
</dbReference>
<evidence type="ECO:0000313" key="8">
    <source>
        <dbReference type="EMBL" id="SMD31376.1"/>
    </source>
</evidence>
<dbReference type="PANTHER" id="PTHR39647">
    <property type="entry name" value="ELONGATION FACTOR 1-BETA"/>
    <property type="match status" value="1"/>
</dbReference>
<keyword evidence="9" id="KW-1185">Reference proteome</keyword>
<protein>
    <recommendedName>
        <fullName evidence="3 6">Elongation factor 1-beta</fullName>
        <shortName evidence="6">EF-1-beta</shortName>
    </recommendedName>
    <alternativeName>
        <fullName evidence="6">aEF-1beta</fullName>
    </alternativeName>
</protein>
<dbReference type="EMBL" id="FWYE01000003">
    <property type="protein sequence ID" value="SMD31376.1"/>
    <property type="molecule type" value="Genomic_DNA"/>
</dbReference>
<keyword evidence="4 6" id="KW-0251">Elongation factor</keyword>
<dbReference type="SMART" id="SM00888">
    <property type="entry name" value="EF1_GNE"/>
    <property type="match status" value="1"/>
</dbReference>
<dbReference type="RefSeq" id="WP_201788789.1">
    <property type="nucleotide sequence ID" value="NZ_FWYE01000003.1"/>
</dbReference>
<dbReference type="PANTHER" id="PTHR39647:SF1">
    <property type="entry name" value="ELONGATION FACTOR 1-BETA"/>
    <property type="match status" value="1"/>
</dbReference>
<dbReference type="CDD" id="cd00292">
    <property type="entry name" value="EF1B"/>
    <property type="match status" value="1"/>
</dbReference>
<reference evidence="8 9" key="1">
    <citation type="submission" date="2017-04" db="EMBL/GenBank/DDBJ databases">
        <authorList>
            <person name="Varghese N."/>
            <person name="Submissions S."/>
        </authorList>
    </citation>
    <scope>NUCLEOTIDE SEQUENCE [LARGE SCALE GENOMIC DNA]</scope>
    <source>
        <strain evidence="8 9">DSM 9789</strain>
    </source>
</reference>
<evidence type="ECO:0000256" key="4">
    <source>
        <dbReference type="ARBA" id="ARBA00022768"/>
    </source>
</evidence>
<proteinExistence type="inferred from homology"/>
<evidence type="ECO:0000256" key="1">
    <source>
        <dbReference type="ARBA" id="ARBA00003815"/>
    </source>
</evidence>
<dbReference type="Proteomes" id="UP000192315">
    <property type="component" value="Unassembled WGS sequence"/>
</dbReference>
<organism evidence="8 9">
    <name type="scientific">Picrophilus torridus (strain ATCC 700027 / DSM 9790 / JCM 10055 / NBRC 100828 / KAW 2/3)</name>
    <dbReference type="NCBI Taxonomy" id="1122961"/>
    <lineage>
        <taxon>Archaea</taxon>
        <taxon>Methanobacteriati</taxon>
        <taxon>Thermoplasmatota</taxon>
        <taxon>Thermoplasmata</taxon>
        <taxon>Thermoplasmatales</taxon>
        <taxon>Picrophilaceae</taxon>
        <taxon>Picrophilus</taxon>
    </lineage>
</organism>
<comment type="function">
    <text evidence="1 6">Promotes the exchange of GDP for GTP in EF-1-alpha/GDP, thus allowing the regeneration of EF-1-alpha/GTP that could then be used to form the ternary complex EF-1-alpha/GTP/AAtRNA.</text>
</comment>
<comment type="caution">
    <text evidence="8">The sequence shown here is derived from an EMBL/GenBank/DDBJ whole genome shotgun (WGS) entry which is preliminary data.</text>
</comment>
<dbReference type="InterPro" id="IPR036219">
    <property type="entry name" value="eEF-1beta-like_sf"/>
</dbReference>